<proteinExistence type="predicted"/>
<sequence>MLAPHIILKQIQLRFAGKVYASAHCAGRKHRQLIRRQPEARTG</sequence>
<keyword evidence="2" id="KW-1185">Reference proteome</keyword>
<dbReference type="Proteomes" id="UP000003460">
    <property type="component" value="Unassembled WGS sequence"/>
</dbReference>
<reference evidence="1" key="1">
    <citation type="submission" date="2009-09" db="EMBL/GenBank/DDBJ databases">
        <authorList>
            <person name="Weinstock G."/>
            <person name="Sodergren E."/>
            <person name="Clifton S."/>
            <person name="Fulton L."/>
            <person name="Fulton B."/>
            <person name="Courtney L."/>
            <person name="Fronick C."/>
            <person name="Harrison M."/>
            <person name="Strong C."/>
            <person name="Farmer C."/>
            <person name="Delahaunty K."/>
            <person name="Markovic C."/>
            <person name="Hall O."/>
            <person name="Minx P."/>
            <person name="Tomlinson C."/>
            <person name="Mitreva M."/>
            <person name="Nelson J."/>
            <person name="Hou S."/>
            <person name="Wollam A."/>
            <person name="Pepin K.H."/>
            <person name="Johnson M."/>
            <person name="Bhonagiri V."/>
            <person name="Nash W.E."/>
            <person name="Warren W."/>
            <person name="Chinwalla A."/>
            <person name="Mardis E.R."/>
            <person name="Wilson R.K."/>
        </authorList>
    </citation>
    <scope>NUCLEOTIDE SEQUENCE [LARGE SCALE GENOMIC DNA]</scope>
    <source>
        <strain evidence="1">ATCC 51259</strain>
    </source>
</reference>
<gene>
    <name evidence="1" type="ORF">GCWU000325_00792</name>
</gene>
<dbReference type="AlphaFoldDB" id="C9LF12"/>
<protein>
    <submittedName>
        <fullName evidence="1">Uncharacterized protein</fullName>
    </submittedName>
</protein>
<accession>C9LF12</accession>
<name>C9LF12_9BACT</name>
<dbReference type="EMBL" id="ACIJ02000016">
    <property type="protein sequence ID" value="EEX72330.1"/>
    <property type="molecule type" value="Genomic_DNA"/>
</dbReference>
<dbReference type="HOGENOM" id="CLU_3237872_0_0_10"/>
<evidence type="ECO:0000313" key="2">
    <source>
        <dbReference type="Proteomes" id="UP000003460"/>
    </source>
</evidence>
<comment type="caution">
    <text evidence="1">The sequence shown here is derived from an EMBL/GenBank/DDBJ whole genome shotgun (WGS) entry which is preliminary data.</text>
</comment>
<organism evidence="1 2">
    <name type="scientific">Alloprevotella tannerae ATCC 51259</name>
    <dbReference type="NCBI Taxonomy" id="626522"/>
    <lineage>
        <taxon>Bacteria</taxon>
        <taxon>Pseudomonadati</taxon>
        <taxon>Bacteroidota</taxon>
        <taxon>Bacteroidia</taxon>
        <taxon>Bacteroidales</taxon>
        <taxon>Prevotellaceae</taxon>
        <taxon>Alloprevotella</taxon>
    </lineage>
</organism>
<evidence type="ECO:0000313" key="1">
    <source>
        <dbReference type="EMBL" id="EEX72330.1"/>
    </source>
</evidence>